<dbReference type="EMBL" id="CP073721">
    <property type="protein sequence ID" value="UWZ37933.1"/>
    <property type="molecule type" value="Genomic_DNA"/>
</dbReference>
<dbReference type="RefSeq" id="WP_260727296.1">
    <property type="nucleotide sequence ID" value="NZ_BAAABS010000033.1"/>
</dbReference>
<gene>
    <name evidence="1" type="ORF">Drose_06555</name>
</gene>
<keyword evidence="2" id="KW-1185">Reference proteome</keyword>
<protein>
    <submittedName>
        <fullName evidence="1">Uncharacterized protein</fullName>
    </submittedName>
</protein>
<dbReference type="Proteomes" id="UP001058271">
    <property type="component" value="Chromosome"/>
</dbReference>
<proteinExistence type="predicted"/>
<reference evidence="1" key="1">
    <citation type="submission" date="2021-04" db="EMBL/GenBank/DDBJ databases">
        <title>Biosynthetic gene clusters of Dactylosporangioum roseum.</title>
        <authorList>
            <person name="Hartkoorn R.C."/>
            <person name="Beaudoing E."/>
            <person name="Hot D."/>
            <person name="Moureu S."/>
        </authorList>
    </citation>
    <scope>NUCLEOTIDE SEQUENCE</scope>
    <source>
        <strain evidence="1">NRRL B-16295</strain>
    </source>
</reference>
<sequence>MTTIMERLPVFVSQAGRTVLVGRGEVVDGDIICFVNTPRRPEVVSLVAGRFSVDVTVEGITYALFEGEWVEPTGDVTMRVENGWFVVELDGRQYPPALVQMSAARVVELLTEVAAVRLQPDVWVPSRADDRPVGPLRAEGGAA</sequence>
<evidence type="ECO:0000313" key="1">
    <source>
        <dbReference type="EMBL" id="UWZ37933.1"/>
    </source>
</evidence>
<accession>A0ABY5ZAB1</accession>
<evidence type="ECO:0000313" key="2">
    <source>
        <dbReference type="Proteomes" id="UP001058271"/>
    </source>
</evidence>
<name>A0ABY5ZAB1_9ACTN</name>
<organism evidence="1 2">
    <name type="scientific">Dactylosporangium roseum</name>
    <dbReference type="NCBI Taxonomy" id="47989"/>
    <lineage>
        <taxon>Bacteria</taxon>
        <taxon>Bacillati</taxon>
        <taxon>Actinomycetota</taxon>
        <taxon>Actinomycetes</taxon>
        <taxon>Micromonosporales</taxon>
        <taxon>Micromonosporaceae</taxon>
        <taxon>Dactylosporangium</taxon>
    </lineage>
</organism>